<dbReference type="KEGG" id="tpi:TREPR_0136"/>
<evidence type="ECO:0000256" key="8">
    <source>
        <dbReference type="ARBA" id="ARBA00022833"/>
    </source>
</evidence>
<dbReference type="CDD" id="cd00771">
    <property type="entry name" value="ThrRS_core"/>
    <property type="match status" value="1"/>
</dbReference>
<accession>F5YMI3</accession>
<reference evidence="17" key="1">
    <citation type="submission" date="2009-12" db="EMBL/GenBank/DDBJ databases">
        <title>Complete sequence of Treponema primitia strain ZAS-2.</title>
        <authorList>
            <person name="Tetu S.G."/>
            <person name="Matson E."/>
            <person name="Ren Q."/>
            <person name="Seshadri R."/>
            <person name="Elbourne L."/>
            <person name="Hassan K.A."/>
            <person name="Durkin A."/>
            <person name="Radune D."/>
            <person name="Mohamoud Y."/>
            <person name="Shay R."/>
            <person name="Jin S."/>
            <person name="Zhang X."/>
            <person name="Lucey K."/>
            <person name="Ballor N.R."/>
            <person name="Ottesen E."/>
            <person name="Rosenthal R."/>
            <person name="Allen A."/>
            <person name="Leadbetter J.R."/>
            <person name="Paulsen I.T."/>
        </authorList>
    </citation>
    <scope>NUCLEOTIDE SEQUENCE [LARGE SCALE GENOMIC DNA]</scope>
    <source>
        <strain evidence="17">ATCC BAA-887 / DSM 12427 / ZAS-2</strain>
    </source>
</reference>
<evidence type="ECO:0000256" key="1">
    <source>
        <dbReference type="ARBA" id="ARBA00004496"/>
    </source>
</evidence>
<proteinExistence type="inferred from homology"/>
<dbReference type="Gene3D" id="3.40.50.800">
    <property type="entry name" value="Anticodon-binding domain"/>
    <property type="match status" value="1"/>
</dbReference>
<evidence type="ECO:0000256" key="11">
    <source>
        <dbReference type="ARBA" id="ARBA00022917"/>
    </source>
</evidence>
<evidence type="ECO:0000313" key="16">
    <source>
        <dbReference type="EMBL" id="AEF83802.1"/>
    </source>
</evidence>
<gene>
    <name evidence="14 16" type="primary">thrS</name>
    <name evidence="16" type="ordered locus">TREPR_0136</name>
</gene>
<feature type="binding site" evidence="14">
    <location>
        <position position="349"/>
    </location>
    <ligand>
        <name>Zn(2+)</name>
        <dbReference type="ChEBI" id="CHEBI:29105"/>
        <note>catalytic</note>
    </ligand>
</feature>
<dbReference type="SUPFAM" id="SSF55681">
    <property type="entry name" value="Class II aaRS and biotin synthetases"/>
    <property type="match status" value="1"/>
</dbReference>
<comment type="subunit">
    <text evidence="14">Homodimer.</text>
</comment>
<dbReference type="eggNOG" id="COG0441">
    <property type="taxonomic scope" value="Bacteria"/>
</dbReference>
<keyword evidence="4 14" id="KW-0820">tRNA-binding</keyword>
<dbReference type="RefSeq" id="WP_015706336.1">
    <property type="nucleotide sequence ID" value="NC_015578.1"/>
</dbReference>
<reference evidence="16 17" key="2">
    <citation type="journal article" date="2011" name="ISME J.">
        <title>RNA-seq reveals cooperative metabolic interactions between two termite-gut spirochete species in co-culture.</title>
        <authorList>
            <person name="Rosenthal A.Z."/>
            <person name="Matson E.G."/>
            <person name="Eldar A."/>
            <person name="Leadbetter J.R."/>
        </authorList>
    </citation>
    <scope>NUCLEOTIDE SEQUENCE [LARGE SCALE GENOMIC DNA]</scope>
    <source>
        <strain evidence="17">ATCC BAA-887 / DSM 12427 / ZAS-2</strain>
    </source>
</reference>
<comment type="catalytic activity">
    <reaction evidence="13 14">
        <text>tRNA(Thr) + L-threonine + ATP = L-threonyl-tRNA(Thr) + AMP + diphosphate + H(+)</text>
        <dbReference type="Rhea" id="RHEA:24624"/>
        <dbReference type="Rhea" id="RHEA-COMP:9670"/>
        <dbReference type="Rhea" id="RHEA-COMP:9704"/>
        <dbReference type="ChEBI" id="CHEBI:15378"/>
        <dbReference type="ChEBI" id="CHEBI:30616"/>
        <dbReference type="ChEBI" id="CHEBI:33019"/>
        <dbReference type="ChEBI" id="CHEBI:57926"/>
        <dbReference type="ChEBI" id="CHEBI:78442"/>
        <dbReference type="ChEBI" id="CHEBI:78534"/>
        <dbReference type="ChEBI" id="CHEBI:456215"/>
        <dbReference type="EC" id="6.1.1.3"/>
    </reaction>
</comment>
<dbReference type="HOGENOM" id="CLU_008554_3_1_12"/>
<dbReference type="EC" id="6.1.1.3" evidence="14"/>
<evidence type="ECO:0000256" key="9">
    <source>
        <dbReference type="ARBA" id="ARBA00022840"/>
    </source>
</evidence>
<keyword evidence="6 14" id="KW-0479">Metal-binding</keyword>
<evidence type="ECO:0000259" key="15">
    <source>
        <dbReference type="PROSITE" id="PS50862"/>
    </source>
</evidence>
<evidence type="ECO:0000256" key="10">
    <source>
        <dbReference type="ARBA" id="ARBA00022884"/>
    </source>
</evidence>
<dbReference type="Pfam" id="PF03129">
    <property type="entry name" value="HGTP_anticodon"/>
    <property type="match status" value="1"/>
</dbReference>
<dbReference type="Pfam" id="PF00587">
    <property type="entry name" value="tRNA-synt_2b"/>
    <property type="match status" value="1"/>
</dbReference>
<comment type="subcellular location">
    <subcellularLocation>
        <location evidence="1 14">Cytoplasm</location>
    </subcellularLocation>
</comment>
<dbReference type="Gene3D" id="3.30.980.10">
    <property type="entry name" value="Threonyl-trna Synthetase, Chain A, domain 2"/>
    <property type="match status" value="1"/>
</dbReference>
<dbReference type="InterPro" id="IPR002314">
    <property type="entry name" value="aa-tRNA-synt_IIb"/>
</dbReference>
<evidence type="ECO:0000256" key="3">
    <source>
        <dbReference type="ARBA" id="ARBA00022490"/>
    </source>
</evidence>
<dbReference type="GO" id="GO:0005524">
    <property type="term" value="F:ATP binding"/>
    <property type="evidence" value="ECO:0007669"/>
    <property type="project" value="UniProtKB-UniRule"/>
</dbReference>
<dbReference type="InterPro" id="IPR036621">
    <property type="entry name" value="Anticodon-bd_dom_sf"/>
</dbReference>
<dbReference type="SUPFAM" id="SSF52954">
    <property type="entry name" value="Class II aaRS ABD-related"/>
    <property type="match status" value="1"/>
</dbReference>
<comment type="cofactor">
    <cofactor evidence="14">
        <name>Zn(2+)</name>
        <dbReference type="ChEBI" id="CHEBI:29105"/>
    </cofactor>
    <text evidence="14">Binds 1 zinc ion per subunit.</text>
</comment>
<evidence type="ECO:0000256" key="13">
    <source>
        <dbReference type="ARBA" id="ARBA00049515"/>
    </source>
</evidence>
<dbReference type="GO" id="GO:0006435">
    <property type="term" value="P:threonyl-tRNA aminoacylation"/>
    <property type="evidence" value="ECO:0007669"/>
    <property type="project" value="UniProtKB-UniRule"/>
</dbReference>
<dbReference type="InterPro" id="IPR006195">
    <property type="entry name" value="aa-tRNA-synth_II"/>
</dbReference>
<keyword evidence="8 14" id="KW-0862">Zinc</keyword>
<keyword evidence="17" id="KW-1185">Reference proteome</keyword>
<dbReference type="PANTHER" id="PTHR11451">
    <property type="entry name" value="THREONINE-TRNA LIGASE"/>
    <property type="match status" value="1"/>
</dbReference>
<feature type="binding site" evidence="14">
    <location>
        <position position="475"/>
    </location>
    <ligand>
        <name>Zn(2+)</name>
        <dbReference type="ChEBI" id="CHEBI:29105"/>
        <note>catalytic</note>
    </ligand>
</feature>
<dbReference type="InterPro" id="IPR012947">
    <property type="entry name" value="tRNA_SAD"/>
</dbReference>
<keyword evidence="12 14" id="KW-0030">Aminoacyl-tRNA synthetase</keyword>
<evidence type="ECO:0000256" key="6">
    <source>
        <dbReference type="ARBA" id="ARBA00022723"/>
    </source>
</evidence>
<dbReference type="SMART" id="SM00863">
    <property type="entry name" value="tRNA_SAD"/>
    <property type="match status" value="1"/>
</dbReference>
<dbReference type="FunFam" id="3.40.50.800:FF:000001">
    <property type="entry name" value="Threonine--tRNA ligase"/>
    <property type="match status" value="1"/>
</dbReference>
<comment type="caution">
    <text evidence="14">Lacks conserved residue(s) required for the propagation of feature annotation.</text>
</comment>
<dbReference type="Pfam" id="PF07973">
    <property type="entry name" value="tRNA_SAD"/>
    <property type="match status" value="1"/>
</dbReference>
<dbReference type="CDD" id="cd00860">
    <property type="entry name" value="ThrRS_anticodon"/>
    <property type="match status" value="1"/>
</dbReference>
<dbReference type="FunFam" id="3.30.980.10:FF:000005">
    <property type="entry name" value="Threonyl-tRNA synthetase, mitochondrial"/>
    <property type="match status" value="1"/>
</dbReference>
<dbReference type="InterPro" id="IPR002320">
    <property type="entry name" value="Thr-tRNA-ligase_IIa"/>
</dbReference>
<keyword evidence="7 14" id="KW-0547">Nucleotide-binding</keyword>
<dbReference type="NCBIfam" id="TIGR00418">
    <property type="entry name" value="thrS"/>
    <property type="match status" value="1"/>
</dbReference>
<feature type="binding site" evidence="14">
    <location>
        <position position="298"/>
    </location>
    <ligand>
        <name>Zn(2+)</name>
        <dbReference type="ChEBI" id="CHEBI:29105"/>
        <note>catalytic</note>
    </ligand>
</feature>
<dbReference type="InterPro" id="IPR018163">
    <property type="entry name" value="Thr/Ala-tRNA-synth_IIc_edit"/>
</dbReference>
<evidence type="ECO:0000256" key="5">
    <source>
        <dbReference type="ARBA" id="ARBA00022598"/>
    </source>
</evidence>
<keyword evidence="11 14" id="KW-0648">Protein biosynthesis</keyword>
<protein>
    <recommendedName>
        <fullName evidence="14">Threonine--tRNA ligase</fullName>
        <ecNumber evidence="14">6.1.1.3</ecNumber>
    </recommendedName>
    <alternativeName>
        <fullName evidence="14">Threonyl-tRNA synthetase</fullName>
        <shortName evidence="14">ThrRS</shortName>
    </alternativeName>
</protein>
<comment type="similarity">
    <text evidence="2 14">Belongs to the class-II aminoacyl-tRNA synthetase family.</text>
</comment>
<keyword evidence="9 14" id="KW-0067">ATP-binding</keyword>
<dbReference type="InterPro" id="IPR047246">
    <property type="entry name" value="ThrRS_anticodon"/>
</dbReference>
<dbReference type="AlphaFoldDB" id="F5YMI3"/>
<dbReference type="GO" id="GO:0004829">
    <property type="term" value="F:threonine-tRNA ligase activity"/>
    <property type="evidence" value="ECO:0007669"/>
    <property type="project" value="UniProtKB-UniRule"/>
</dbReference>
<keyword evidence="10 14" id="KW-0694">RNA-binding</keyword>
<dbReference type="PANTHER" id="PTHR11451:SF44">
    <property type="entry name" value="THREONINE--TRNA LIGASE, CHLOROPLASTIC_MITOCHONDRIAL 2"/>
    <property type="match status" value="1"/>
</dbReference>
<organism evidence="16 17">
    <name type="scientific">Treponema primitia (strain ATCC BAA-887 / DSM 12427 / ZAS-2)</name>
    <dbReference type="NCBI Taxonomy" id="545694"/>
    <lineage>
        <taxon>Bacteria</taxon>
        <taxon>Pseudomonadati</taxon>
        <taxon>Spirochaetota</taxon>
        <taxon>Spirochaetia</taxon>
        <taxon>Spirochaetales</taxon>
        <taxon>Treponemataceae</taxon>
        <taxon>Treponema</taxon>
    </lineage>
</organism>
<evidence type="ECO:0000256" key="7">
    <source>
        <dbReference type="ARBA" id="ARBA00022741"/>
    </source>
</evidence>
<dbReference type="SUPFAM" id="SSF55186">
    <property type="entry name" value="ThrRS/AlaRS common domain"/>
    <property type="match status" value="1"/>
</dbReference>
<keyword evidence="3 14" id="KW-0963">Cytoplasm</keyword>
<evidence type="ECO:0000256" key="12">
    <source>
        <dbReference type="ARBA" id="ARBA00023146"/>
    </source>
</evidence>
<dbReference type="Proteomes" id="UP000009223">
    <property type="component" value="Chromosome"/>
</dbReference>
<sequence length="605" mass="69478">MSDVKKNQEQTKPEAGQRLALIRHSVSHVMAQAVTRLFPGTKVAIGPSIENGFYYDFQFPPLPDGKAPITAGDLPAIEAEMKKIIDSKQDFVQLELSRDEALKRFVDEPFKTELINELPADEVITIYENRDAGGAVQWADFCRGPHVANTREINSAAFKLMSIAGAYWRGDEKRDMLTRLYGTAWENPKDLKAHLAFLEEVEKRDHRRLGKEMDLYSIHEDAGAGLIYWHPNGGRMRVAVENFWRTLHYRNGYEILYTPHIGKSWLWETSGHLGFYKGNMYSPMEIDNQDYIIKPMNCPFHIMIYKNKQRSYRELPLRWAELGTVYRYERSGVLHGLLRVRGFTQDDAHIFCTPEQMDGEIQEVLRFSLQLWKVFGFTDIKAYLATRPAESVGEQFRWDNALESLRKAVTAEGLNYEIDEGGGAFYGPKIDLKIKDALGREWQMTTIQFDFNEPERFDMTFVDADGQHKRPYMIHRALLGSLERFFGVLIEHFGGAFPVWIAPEQIAVIPVAEGFNEYAKKVAAELKARDLRVTAELDDSRLNAKIRNCQNRKIPYMLVVGEREANEGTVSIRRRDGKQPDSPAMKVAEFADYVVKKVDTQDLEL</sequence>
<dbReference type="EMBL" id="CP001843">
    <property type="protein sequence ID" value="AEF83802.1"/>
    <property type="molecule type" value="Genomic_DNA"/>
</dbReference>
<keyword evidence="5 14" id="KW-0436">Ligase</keyword>
<dbReference type="GO" id="GO:0046872">
    <property type="term" value="F:metal ion binding"/>
    <property type="evidence" value="ECO:0007669"/>
    <property type="project" value="UniProtKB-KW"/>
</dbReference>
<dbReference type="Gene3D" id="3.30.54.20">
    <property type="match status" value="1"/>
</dbReference>
<dbReference type="Gene3D" id="3.30.930.10">
    <property type="entry name" value="Bira Bifunctional Protein, Domain 2"/>
    <property type="match status" value="1"/>
</dbReference>
<dbReference type="GO" id="GO:0000049">
    <property type="term" value="F:tRNA binding"/>
    <property type="evidence" value="ECO:0007669"/>
    <property type="project" value="UniProtKB-KW"/>
</dbReference>
<evidence type="ECO:0000256" key="2">
    <source>
        <dbReference type="ARBA" id="ARBA00008226"/>
    </source>
</evidence>
<feature type="domain" description="Aminoacyl-transfer RNA synthetases class-II family profile" evidence="15">
    <location>
        <begin position="205"/>
        <end position="498"/>
    </location>
</feature>
<evidence type="ECO:0000256" key="4">
    <source>
        <dbReference type="ARBA" id="ARBA00022555"/>
    </source>
</evidence>
<dbReference type="InterPro" id="IPR004154">
    <property type="entry name" value="Anticodon-bd"/>
</dbReference>
<name>F5YMI3_TREPZ</name>
<dbReference type="FunFam" id="3.30.930.10:FF:000019">
    <property type="entry name" value="Threonine--tRNA ligase"/>
    <property type="match status" value="1"/>
</dbReference>
<dbReference type="InterPro" id="IPR033728">
    <property type="entry name" value="ThrRS_core"/>
</dbReference>
<dbReference type="OrthoDB" id="9802304at2"/>
<dbReference type="HAMAP" id="MF_00184">
    <property type="entry name" value="Thr_tRNA_synth"/>
    <property type="match status" value="1"/>
</dbReference>
<dbReference type="STRING" id="545694.TREPR_0136"/>
<evidence type="ECO:0000256" key="14">
    <source>
        <dbReference type="HAMAP-Rule" id="MF_00184"/>
    </source>
</evidence>
<dbReference type="PROSITE" id="PS50862">
    <property type="entry name" value="AA_TRNA_LIGASE_II"/>
    <property type="match status" value="1"/>
</dbReference>
<dbReference type="InterPro" id="IPR045864">
    <property type="entry name" value="aa-tRNA-synth_II/BPL/LPL"/>
</dbReference>
<dbReference type="GO" id="GO:0005737">
    <property type="term" value="C:cytoplasm"/>
    <property type="evidence" value="ECO:0007669"/>
    <property type="project" value="UniProtKB-SubCell"/>
</dbReference>
<evidence type="ECO:0000313" key="17">
    <source>
        <dbReference type="Proteomes" id="UP000009223"/>
    </source>
</evidence>
<dbReference type="PRINTS" id="PR01047">
    <property type="entry name" value="TRNASYNTHTHR"/>
</dbReference>